<evidence type="ECO:0000256" key="1">
    <source>
        <dbReference type="SAM" id="SignalP"/>
    </source>
</evidence>
<accession>A0A4R9JC66</accession>
<dbReference type="AlphaFoldDB" id="A0A4R9JC66"/>
<keyword evidence="3" id="KW-1185">Reference proteome</keyword>
<dbReference type="NCBIfam" id="NF047708">
    <property type="entry name" value="LIC20153_fam"/>
    <property type="match status" value="1"/>
</dbReference>
<name>A0A4R9JC66_9LEPT</name>
<protein>
    <recommendedName>
        <fullName evidence="4">Lipoprotein</fullName>
    </recommendedName>
</protein>
<gene>
    <name evidence="2" type="ORF">EHQ52_03000</name>
</gene>
<feature type="signal peptide" evidence="1">
    <location>
        <begin position="1"/>
        <end position="22"/>
    </location>
</feature>
<reference evidence="2" key="1">
    <citation type="journal article" date="2019" name="PLoS Negl. Trop. Dis.">
        <title>Revisiting the worldwide diversity of Leptospira species in the environment.</title>
        <authorList>
            <person name="Vincent A.T."/>
            <person name="Schiettekatte O."/>
            <person name="Bourhy P."/>
            <person name="Veyrier F.J."/>
            <person name="Picardeau M."/>
        </authorList>
    </citation>
    <scope>NUCLEOTIDE SEQUENCE [LARGE SCALE GENOMIC DNA]</scope>
    <source>
        <strain evidence="2">201800265</strain>
    </source>
</reference>
<dbReference type="EMBL" id="RQFY01000001">
    <property type="protein sequence ID" value="TGL36854.1"/>
    <property type="molecule type" value="Genomic_DNA"/>
</dbReference>
<keyword evidence="1" id="KW-0732">Signal</keyword>
<feature type="chain" id="PRO_5020610000" description="Lipoprotein" evidence="1">
    <location>
        <begin position="23"/>
        <end position="176"/>
    </location>
</feature>
<organism evidence="2 3">
    <name type="scientific">Leptospira koniambonensis</name>
    <dbReference type="NCBI Taxonomy" id="2484950"/>
    <lineage>
        <taxon>Bacteria</taxon>
        <taxon>Pseudomonadati</taxon>
        <taxon>Spirochaetota</taxon>
        <taxon>Spirochaetia</taxon>
        <taxon>Leptospirales</taxon>
        <taxon>Leptospiraceae</taxon>
        <taxon>Leptospira</taxon>
    </lineage>
</organism>
<evidence type="ECO:0008006" key="4">
    <source>
        <dbReference type="Google" id="ProtNLM"/>
    </source>
</evidence>
<sequence>MKQKAIWLLLVLLLSASFVDCKKEDDGLNDLAVLSALSGGGDCVVDFPGKAAVTVNRTRVTSGASGVEVIWGTIPFVNHPIAIVETLGVQGGDTIVFHGLDVIDNPNYSGTQPTIYEASDCPLAESDLFDNNTTVKFNVSGSDPYNYQNTVAGSYYFLLYIVGAGTPPTVTVDFQN</sequence>
<dbReference type="Proteomes" id="UP000297871">
    <property type="component" value="Unassembled WGS sequence"/>
</dbReference>
<evidence type="ECO:0000313" key="3">
    <source>
        <dbReference type="Proteomes" id="UP000297871"/>
    </source>
</evidence>
<dbReference type="OrthoDB" id="328451at2"/>
<proteinExistence type="predicted"/>
<comment type="caution">
    <text evidence="2">The sequence shown here is derived from an EMBL/GenBank/DDBJ whole genome shotgun (WGS) entry which is preliminary data.</text>
</comment>
<evidence type="ECO:0000313" key="2">
    <source>
        <dbReference type="EMBL" id="TGL36854.1"/>
    </source>
</evidence>